<name>A0ABT5Z2A3_9ACTN</name>
<gene>
    <name evidence="1" type="ORF">P2L57_18850</name>
</gene>
<sequence>MNPNRTTSPTPASSPLAVVDAAFVSLARGIRPLSLPAALLADPLVDRPVPVDQVRARIVHPSCRPEVRERIWSEVTSRARREGEPWTTVVCGFAVPGLRRMLARLPKGAHLDRGEIEQEALAGLVAELADVELGDPLLARRLLRAADRAAHHLIRADRPRRVRVVTTDLPPITPALPSAGSCGDEYTVLWQAVRDQIVTPDEADLIARTRLDLTSVDDMAMERGVSRRTIFRQRAAAEKSLGEALRHRVSIPPQR</sequence>
<organism evidence="1 2">
    <name type="scientific">Streptantibioticus ferralitis</name>
    <dbReference type="NCBI Taxonomy" id="236510"/>
    <lineage>
        <taxon>Bacteria</taxon>
        <taxon>Bacillati</taxon>
        <taxon>Actinomycetota</taxon>
        <taxon>Actinomycetes</taxon>
        <taxon>Kitasatosporales</taxon>
        <taxon>Streptomycetaceae</taxon>
        <taxon>Streptantibioticus</taxon>
    </lineage>
</organism>
<evidence type="ECO:0000313" key="1">
    <source>
        <dbReference type="EMBL" id="MDF2257701.1"/>
    </source>
</evidence>
<dbReference type="EMBL" id="JARHTQ010000011">
    <property type="protein sequence ID" value="MDF2257701.1"/>
    <property type="molecule type" value="Genomic_DNA"/>
</dbReference>
<protein>
    <submittedName>
        <fullName evidence="1">Uncharacterized protein</fullName>
    </submittedName>
</protein>
<comment type="caution">
    <text evidence="1">The sequence shown here is derived from an EMBL/GenBank/DDBJ whole genome shotgun (WGS) entry which is preliminary data.</text>
</comment>
<evidence type="ECO:0000313" key="2">
    <source>
        <dbReference type="Proteomes" id="UP001220022"/>
    </source>
</evidence>
<keyword evidence="2" id="KW-1185">Reference proteome</keyword>
<reference evidence="1 2" key="1">
    <citation type="submission" date="2023-03" db="EMBL/GenBank/DDBJ databases">
        <title>Draft genome sequence of type strain Streptomyces ferralitis JCM 14344.</title>
        <authorList>
            <person name="Klaysubun C."/>
            <person name="Duangmal K."/>
        </authorList>
    </citation>
    <scope>NUCLEOTIDE SEQUENCE [LARGE SCALE GENOMIC DNA]</scope>
    <source>
        <strain evidence="1 2">JCM 14344</strain>
    </source>
</reference>
<proteinExistence type="predicted"/>
<dbReference type="RefSeq" id="WP_275815975.1">
    <property type="nucleotide sequence ID" value="NZ_BAAANM010000022.1"/>
</dbReference>
<accession>A0ABT5Z2A3</accession>
<dbReference type="Proteomes" id="UP001220022">
    <property type="component" value="Unassembled WGS sequence"/>
</dbReference>